<organism evidence="1 2">
    <name type="scientific">Mesorhizobium escarrei</name>
    <dbReference type="NCBI Taxonomy" id="666018"/>
    <lineage>
        <taxon>Bacteria</taxon>
        <taxon>Pseudomonadati</taxon>
        <taxon>Pseudomonadota</taxon>
        <taxon>Alphaproteobacteria</taxon>
        <taxon>Hyphomicrobiales</taxon>
        <taxon>Phyllobacteriaceae</taxon>
        <taxon>Mesorhizobium</taxon>
    </lineage>
</organism>
<comment type="caution">
    <text evidence="1">The sequence shown here is derived from an EMBL/GenBank/DDBJ whole genome shotgun (WGS) entry which is preliminary data.</text>
</comment>
<gene>
    <name evidence="1" type="ORF">MES5069_220051</name>
</gene>
<protein>
    <submittedName>
        <fullName evidence="1">Uncharacterized protein</fullName>
    </submittedName>
</protein>
<sequence length="68" mass="7489">MFLRWGDLTPGQRASGKLAIKLVQLTKLNAHTSRMSPAGLRRRLRWRRTSPGADFASHSGQICSPGVS</sequence>
<name>A0ABM9DRB1_9HYPH</name>
<dbReference type="EMBL" id="CAKXZT010000116">
    <property type="protein sequence ID" value="CAH2399216.1"/>
    <property type="molecule type" value="Genomic_DNA"/>
</dbReference>
<keyword evidence="2" id="KW-1185">Reference proteome</keyword>
<proteinExistence type="predicted"/>
<dbReference type="Proteomes" id="UP001153050">
    <property type="component" value="Unassembled WGS sequence"/>
</dbReference>
<evidence type="ECO:0000313" key="2">
    <source>
        <dbReference type="Proteomes" id="UP001153050"/>
    </source>
</evidence>
<reference evidence="1 2" key="1">
    <citation type="submission" date="2022-03" db="EMBL/GenBank/DDBJ databases">
        <authorList>
            <person name="Brunel B."/>
        </authorList>
    </citation>
    <scope>NUCLEOTIDE SEQUENCE [LARGE SCALE GENOMIC DNA]</scope>
    <source>
        <strain evidence="1">STM5069sample</strain>
    </source>
</reference>
<accession>A0ABM9DRB1</accession>
<evidence type="ECO:0000313" key="1">
    <source>
        <dbReference type="EMBL" id="CAH2399216.1"/>
    </source>
</evidence>